<evidence type="ECO:0000256" key="22">
    <source>
        <dbReference type="ARBA" id="ARBA00023316"/>
    </source>
</evidence>
<reference evidence="31 34" key="2">
    <citation type="submission" date="2018-03" db="EMBL/GenBank/DDBJ databases">
        <title>The uncultured portion of the human microbiome is neutrally assembled.</title>
        <authorList>
            <person name="Jeraldo P."/>
            <person name="Boardman L."/>
            <person name="White B.A."/>
            <person name="Nelson H."/>
            <person name="Goldenfeld N."/>
            <person name="Chia N."/>
        </authorList>
    </citation>
    <scope>NUCLEOTIDE SEQUENCE [LARGE SCALE GENOMIC DNA]</scope>
    <source>
        <strain evidence="31">CIM:MAG 903</strain>
    </source>
</reference>
<evidence type="ECO:0000256" key="26">
    <source>
        <dbReference type="ARBA" id="ARBA00060592"/>
    </source>
</evidence>
<evidence type="ECO:0000256" key="7">
    <source>
        <dbReference type="ARBA" id="ARBA00018638"/>
    </source>
</evidence>
<dbReference type="InterPro" id="IPR023346">
    <property type="entry name" value="Lysozyme-like_dom_sf"/>
</dbReference>
<dbReference type="SUPFAM" id="SSF56601">
    <property type="entry name" value="beta-lactamase/transpeptidase-like"/>
    <property type="match status" value="1"/>
</dbReference>
<keyword evidence="22" id="KW-0961">Cell wall biogenesis/degradation</keyword>
<evidence type="ECO:0000256" key="10">
    <source>
        <dbReference type="ARBA" id="ARBA00022670"/>
    </source>
</evidence>
<dbReference type="Proteomes" id="UP000182135">
    <property type="component" value="Unassembled WGS sequence"/>
</dbReference>
<dbReference type="GO" id="GO:0009002">
    <property type="term" value="F:serine-type D-Ala-D-Ala carboxypeptidase activity"/>
    <property type="evidence" value="ECO:0007669"/>
    <property type="project" value="UniProtKB-EC"/>
</dbReference>
<keyword evidence="18 28" id="KW-1133">Transmembrane helix</keyword>
<dbReference type="GeneID" id="90544466"/>
<dbReference type="EC" id="3.4.16.4" evidence="6"/>
<keyword evidence="14" id="KW-0378">Hydrolase</keyword>
<dbReference type="GO" id="GO:0030288">
    <property type="term" value="C:outer membrane-bounded periplasmic space"/>
    <property type="evidence" value="ECO:0007669"/>
    <property type="project" value="TreeGrafter"/>
</dbReference>
<feature type="transmembrane region" description="Helical" evidence="28">
    <location>
        <begin position="21"/>
        <end position="44"/>
    </location>
</feature>
<accession>A0A1I2MSP1</accession>
<evidence type="ECO:0000256" key="12">
    <source>
        <dbReference type="ARBA" id="ARBA00022679"/>
    </source>
</evidence>
<dbReference type="InterPro" id="IPR036950">
    <property type="entry name" value="PBP_transglycosylase"/>
</dbReference>
<dbReference type="EMBL" id="FOOE01000016">
    <property type="protein sequence ID" value="SFF93920.1"/>
    <property type="molecule type" value="Genomic_DNA"/>
</dbReference>
<dbReference type="Pfam" id="PF00912">
    <property type="entry name" value="Transgly"/>
    <property type="match status" value="1"/>
</dbReference>
<dbReference type="PANTHER" id="PTHR32282:SF11">
    <property type="entry name" value="PENICILLIN-BINDING PROTEIN 1B"/>
    <property type="match status" value="1"/>
</dbReference>
<evidence type="ECO:0000256" key="19">
    <source>
        <dbReference type="ARBA" id="ARBA00023136"/>
    </source>
</evidence>
<evidence type="ECO:0000256" key="2">
    <source>
        <dbReference type="ARBA" id="ARBA00004401"/>
    </source>
</evidence>
<keyword evidence="19 28" id="KW-0472">Membrane</keyword>
<comment type="catalytic activity">
    <reaction evidence="23">
        <text>Preferential cleavage: (Ac)2-L-Lys-D-Ala-|-D-Ala. Also transpeptidation of peptidyl-alanyl moieties that are N-acyl substituents of D-alanine.</text>
        <dbReference type="EC" id="3.4.16.4"/>
    </reaction>
</comment>
<evidence type="ECO:0000256" key="5">
    <source>
        <dbReference type="ARBA" id="ARBA00007739"/>
    </source>
</evidence>
<dbReference type="InterPro" id="IPR001264">
    <property type="entry name" value="Glyco_trans_51"/>
</dbReference>
<keyword evidence="20" id="KW-0046">Antibiotic resistance</keyword>
<evidence type="ECO:0000256" key="14">
    <source>
        <dbReference type="ARBA" id="ARBA00022801"/>
    </source>
</evidence>
<dbReference type="Proteomes" id="UP000246114">
    <property type="component" value="Unassembled WGS sequence"/>
</dbReference>
<feature type="domain" description="Glycosyl transferase family 51" evidence="30">
    <location>
        <begin position="77"/>
        <end position="253"/>
    </location>
</feature>
<keyword evidence="10" id="KW-0645">Protease</keyword>
<protein>
    <recommendedName>
        <fullName evidence="7">Penicillin-binding protein 1A</fullName>
        <ecNumber evidence="24">2.4.99.28</ecNumber>
        <ecNumber evidence="6">3.4.16.4</ecNumber>
    </recommendedName>
</protein>
<dbReference type="FunFam" id="1.10.3810.10:FF:000001">
    <property type="entry name" value="Penicillin-binding protein 1A"/>
    <property type="match status" value="1"/>
</dbReference>
<evidence type="ECO:0000256" key="16">
    <source>
        <dbReference type="ARBA" id="ARBA00022968"/>
    </source>
</evidence>
<feature type="region of interest" description="Disordered" evidence="27">
    <location>
        <begin position="754"/>
        <end position="818"/>
    </location>
</feature>
<comment type="similarity">
    <text evidence="4">In the C-terminal section; belongs to the transpeptidase family.</text>
</comment>
<evidence type="ECO:0000256" key="23">
    <source>
        <dbReference type="ARBA" id="ARBA00034000"/>
    </source>
</evidence>
<evidence type="ECO:0000256" key="4">
    <source>
        <dbReference type="ARBA" id="ARBA00007090"/>
    </source>
</evidence>
<evidence type="ECO:0000256" key="25">
    <source>
        <dbReference type="ARBA" id="ARBA00049902"/>
    </source>
</evidence>
<evidence type="ECO:0000256" key="24">
    <source>
        <dbReference type="ARBA" id="ARBA00044770"/>
    </source>
</evidence>
<organism evidence="32 33">
    <name type="scientific">Clostridium cadaveris</name>
    <dbReference type="NCBI Taxonomy" id="1529"/>
    <lineage>
        <taxon>Bacteria</taxon>
        <taxon>Bacillati</taxon>
        <taxon>Bacillota</taxon>
        <taxon>Clostridia</taxon>
        <taxon>Eubacteriales</taxon>
        <taxon>Clostridiaceae</taxon>
        <taxon>Clostridium</taxon>
    </lineage>
</organism>
<evidence type="ECO:0000256" key="17">
    <source>
        <dbReference type="ARBA" id="ARBA00022984"/>
    </source>
</evidence>
<keyword evidence="12" id="KW-0808">Transferase</keyword>
<gene>
    <name evidence="31" type="ORF">DBY38_08765</name>
    <name evidence="32" type="ORF">SAMN04487885_11655</name>
</gene>
<evidence type="ECO:0000256" key="8">
    <source>
        <dbReference type="ARBA" id="ARBA00022475"/>
    </source>
</evidence>
<keyword evidence="11" id="KW-0328">Glycosyltransferase</keyword>
<dbReference type="EC" id="2.4.99.28" evidence="24"/>
<keyword evidence="9" id="KW-0121">Carboxypeptidase</keyword>
<dbReference type="GO" id="GO:0008360">
    <property type="term" value="P:regulation of cell shape"/>
    <property type="evidence" value="ECO:0007669"/>
    <property type="project" value="UniProtKB-KW"/>
</dbReference>
<dbReference type="eggNOG" id="COG0744">
    <property type="taxonomic scope" value="Bacteria"/>
</dbReference>
<evidence type="ECO:0000256" key="6">
    <source>
        <dbReference type="ARBA" id="ARBA00012448"/>
    </source>
</evidence>
<dbReference type="UniPathway" id="UPA00219"/>
<comment type="pathway">
    <text evidence="3">Cell wall biogenesis; peptidoglycan biosynthesis.</text>
</comment>
<feature type="compositionally biased region" description="Gly residues" evidence="27">
    <location>
        <begin position="797"/>
        <end position="811"/>
    </location>
</feature>
<dbReference type="EMBL" id="QAMZ01000043">
    <property type="protein sequence ID" value="PWL52957.1"/>
    <property type="molecule type" value="Genomic_DNA"/>
</dbReference>
<comment type="pathway">
    <text evidence="26">Glycan biosynthesis.</text>
</comment>
<evidence type="ECO:0000313" key="31">
    <source>
        <dbReference type="EMBL" id="PWL52957.1"/>
    </source>
</evidence>
<proteinExistence type="inferred from homology"/>
<dbReference type="AlphaFoldDB" id="A0A1I2MSP1"/>
<keyword evidence="8" id="KW-1003">Cell membrane</keyword>
<evidence type="ECO:0000313" key="33">
    <source>
        <dbReference type="Proteomes" id="UP000182135"/>
    </source>
</evidence>
<dbReference type="SUPFAM" id="SSF53955">
    <property type="entry name" value="Lysozyme-like"/>
    <property type="match status" value="1"/>
</dbReference>
<comment type="function">
    <text evidence="1">Cell wall formation. Synthesis of cross-linked peptidoglycan from the lipid intermediates. The enzyme has a penicillin-insensitive transglycosylase N-terminal domain (formation of linear glycan strands) and a penicillin-sensitive transpeptidase C-terminal domain (cross-linking of the peptide subunits).</text>
</comment>
<evidence type="ECO:0000256" key="13">
    <source>
        <dbReference type="ARBA" id="ARBA00022692"/>
    </source>
</evidence>
<keyword evidence="33" id="KW-1185">Reference proteome</keyword>
<dbReference type="GO" id="GO:0006508">
    <property type="term" value="P:proteolysis"/>
    <property type="evidence" value="ECO:0007669"/>
    <property type="project" value="UniProtKB-KW"/>
</dbReference>
<dbReference type="PANTHER" id="PTHR32282">
    <property type="entry name" value="BINDING PROTEIN TRANSPEPTIDASE, PUTATIVE-RELATED"/>
    <property type="match status" value="1"/>
</dbReference>
<dbReference type="Pfam" id="PF00905">
    <property type="entry name" value="Transpeptidase"/>
    <property type="match status" value="1"/>
</dbReference>
<evidence type="ECO:0000256" key="3">
    <source>
        <dbReference type="ARBA" id="ARBA00004752"/>
    </source>
</evidence>
<comment type="subcellular location">
    <subcellularLocation>
        <location evidence="2">Cell membrane</location>
        <topology evidence="2">Single-pass type II membrane protein</topology>
    </subcellularLocation>
</comment>
<dbReference type="GO" id="GO:0009252">
    <property type="term" value="P:peptidoglycan biosynthetic process"/>
    <property type="evidence" value="ECO:0007669"/>
    <property type="project" value="UniProtKB-UniPathway"/>
</dbReference>
<keyword evidence="21" id="KW-0511">Multifunctional enzyme</keyword>
<evidence type="ECO:0000256" key="1">
    <source>
        <dbReference type="ARBA" id="ARBA00002624"/>
    </source>
</evidence>
<evidence type="ECO:0000259" key="30">
    <source>
        <dbReference type="Pfam" id="PF00912"/>
    </source>
</evidence>
<dbReference type="InterPro" id="IPR001460">
    <property type="entry name" value="PCN-bd_Tpept"/>
</dbReference>
<evidence type="ECO:0000256" key="11">
    <source>
        <dbReference type="ARBA" id="ARBA00022676"/>
    </source>
</evidence>
<dbReference type="RefSeq" id="WP_051196191.1">
    <property type="nucleotide sequence ID" value="NZ_BAAACD010000024.1"/>
</dbReference>
<evidence type="ECO:0000313" key="34">
    <source>
        <dbReference type="Proteomes" id="UP000246114"/>
    </source>
</evidence>
<dbReference type="GO" id="GO:0005886">
    <property type="term" value="C:plasma membrane"/>
    <property type="evidence" value="ECO:0007669"/>
    <property type="project" value="UniProtKB-SubCell"/>
</dbReference>
<dbReference type="Gene3D" id="3.40.710.10">
    <property type="entry name" value="DD-peptidase/beta-lactamase superfamily"/>
    <property type="match status" value="1"/>
</dbReference>
<dbReference type="GO" id="GO:0008955">
    <property type="term" value="F:peptidoglycan glycosyltransferase activity"/>
    <property type="evidence" value="ECO:0007669"/>
    <property type="project" value="UniProtKB-EC"/>
</dbReference>
<dbReference type="GO" id="GO:0071555">
    <property type="term" value="P:cell wall organization"/>
    <property type="evidence" value="ECO:0007669"/>
    <property type="project" value="UniProtKB-KW"/>
</dbReference>
<feature type="domain" description="Penicillin-binding protein transpeptidase" evidence="29">
    <location>
        <begin position="369"/>
        <end position="644"/>
    </location>
</feature>
<evidence type="ECO:0000256" key="9">
    <source>
        <dbReference type="ARBA" id="ARBA00022645"/>
    </source>
</evidence>
<feature type="compositionally biased region" description="Basic and acidic residues" evidence="27">
    <location>
        <begin position="777"/>
        <end position="792"/>
    </location>
</feature>
<name>A0A1I2MSP1_9CLOT</name>
<keyword evidence="17" id="KW-0573">Peptidoglycan synthesis</keyword>
<dbReference type="Gene3D" id="1.10.3810.10">
    <property type="entry name" value="Biosynthetic peptidoglycan transglycosylase-like"/>
    <property type="match status" value="1"/>
</dbReference>
<reference evidence="32 33" key="1">
    <citation type="submission" date="2016-10" db="EMBL/GenBank/DDBJ databases">
        <authorList>
            <person name="de Groot N.N."/>
        </authorList>
    </citation>
    <scope>NUCLEOTIDE SEQUENCE [LARGE SCALE GENOMIC DNA]</scope>
    <source>
        <strain evidence="32 33">NLAE-zl-G419</strain>
    </source>
</reference>
<evidence type="ECO:0000259" key="29">
    <source>
        <dbReference type="Pfam" id="PF00905"/>
    </source>
</evidence>
<keyword evidence="16" id="KW-0735">Signal-anchor</keyword>
<comment type="catalytic activity">
    <reaction evidence="25">
        <text>[GlcNAc-(1-&gt;4)-Mur2Ac(oyl-L-Ala-gamma-D-Glu-L-Lys-D-Ala-D-Ala)](n)-di-trans,octa-cis-undecaprenyl diphosphate + beta-D-GlcNAc-(1-&gt;4)-Mur2Ac(oyl-L-Ala-gamma-D-Glu-L-Lys-D-Ala-D-Ala)-di-trans,octa-cis-undecaprenyl diphosphate = [GlcNAc-(1-&gt;4)-Mur2Ac(oyl-L-Ala-gamma-D-Glu-L-Lys-D-Ala-D-Ala)](n+1)-di-trans,octa-cis-undecaprenyl diphosphate + di-trans,octa-cis-undecaprenyl diphosphate + H(+)</text>
        <dbReference type="Rhea" id="RHEA:23708"/>
        <dbReference type="Rhea" id="RHEA-COMP:9602"/>
        <dbReference type="Rhea" id="RHEA-COMP:9603"/>
        <dbReference type="ChEBI" id="CHEBI:15378"/>
        <dbReference type="ChEBI" id="CHEBI:58405"/>
        <dbReference type="ChEBI" id="CHEBI:60033"/>
        <dbReference type="ChEBI" id="CHEBI:78435"/>
        <dbReference type="EC" id="2.4.99.28"/>
    </reaction>
</comment>
<evidence type="ECO:0000313" key="32">
    <source>
        <dbReference type="EMBL" id="SFF93920.1"/>
    </source>
</evidence>
<dbReference type="InterPro" id="IPR050396">
    <property type="entry name" value="Glycosyltr_51/Transpeptidase"/>
</dbReference>
<evidence type="ECO:0000256" key="27">
    <source>
        <dbReference type="SAM" id="MobiDB-lite"/>
    </source>
</evidence>
<dbReference type="STRING" id="1529.SAMN04487885_11655"/>
<sequence length="818" mass="89463">MGKKNKSKKAKSSSSKIAKRILIGLLIVILIGIFAAGGIALAMIKSAPPLDVDAIHNLNEDSMIFDNKDEFMDYVPTVEKRSIVSLNEMSQYLKDAAVSIEDERFYNHKGIDIQRIMGAMYTNIKNKFTGSQGIHGASTITQQLLKNTLLTNEVNVTRKVQEMYMAIQLEKELSKDDILEAYLNTIPLGGRAYGVEAAAIQYFGKRAKDLNLVESAYIIGVTQNPSRFYAFSPAAKKDPSPYINKTKTVIGKMLENGYISQEDHDKAIADIDANGIAFNPQTTNANKLNYEWFSVPVINKVKDDLKLKYNYTDDEVEKLITYGGLKIYTTMDRELQDYTTNEILNKAHTFFRSVPAPTSDGNIVQPQMGASVMDYRTGEVKVLVGGRGDHPPMSYNRATSTKYLRNPGSTIKPLTVYAPLIDLKMATAGTAIDDSSSSGDFSAKYGHKFNNVTNSHLGYITLREAVRQSVNVAAVQAEDMLGLSNGVAYGEKFGIRFNSASKTSISALALGEFDNNPKDMDGVNPLTMAAAYGTFGNGGTYTDPILYTKVLDRNGQVILESKLEQKQVISPQAAYIMYDVLKGPVSYTGTNAKFGSMPVAGKTGSSTEFRNLWFSGLTPYYSAAVWMGSDVPENLNSKYGLNSNSAALIWGKIMSKVHNGLDYREIEMPTGIVKEQICSVSGKLATDLCAKDPRGSKVYTELFIDGTAPTSLCDAHVSAKVNKTNNKLATDKTLSELIEERVFLSDKYVSTSDDAQYKVPTEQDDSVPTVEEPITPPKDDDKDKEDDKKPVDPSKPGGNGNNNGNKPGGNGNSNKPGN</sequence>
<evidence type="ECO:0000256" key="28">
    <source>
        <dbReference type="SAM" id="Phobius"/>
    </source>
</evidence>
<evidence type="ECO:0000256" key="18">
    <source>
        <dbReference type="ARBA" id="ARBA00022989"/>
    </source>
</evidence>
<dbReference type="InterPro" id="IPR012338">
    <property type="entry name" value="Beta-lactam/transpept-like"/>
</dbReference>
<dbReference type="GO" id="GO:0008658">
    <property type="term" value="F:penicillin binding"/>
    <property type="evidence" value="ECO:0007669"/>
    <property type="project" value="InterPro"/>
</dbReference>
<comment type="similarity">
    <text evidence="5">In the N-terminal section; belongs to the glycosyltransferase 51 family.</text>
</comment>
<keyword evidence="13 28" id="KW-0812">Transmembrane</keyword>
<evidence type="ECO:0000256" key="20">
    <source>
        <dbReference type="ARBA" id="ARBA00023251"/>
    </source>
</evidence>
<dbReference type="GO" id="GO:0046677">
    <property type="term" value="P:response to antibiotic"/>
    <property type="evidence" value="ECO:0007669"/>
    <property type="project" value="UniProtKB-KW"/>
</dbReference>
<keyword evidence="15" id="KW-0133">Cell shape</keyword>
<dbReference type="OrthoDB" id="9766909at2"/>
<evidence type="ECO:0000256" key="15">
    <source>
        <dbReference type="ARBA" id="ARBA00022960"/>
    </source>
</evidence>
<evidence type="ECO:0000256" key="21">
    <source>
        <dbReference type="ARBA" id="ARBA00023268"/>
    </source>
</evidence>